<dbReference type="RefSeq" id="WP_248253232.1">
    <property type="nucleotide sequence ID" value="NZ_JAIWJX010000002.1"/>
</dbReference>
<evidence type="ECO:0000256" key="1">
    <source>
        <dbReference type="ARBA" id="ARBA00005278"/>
    </source>
</evidence>
<dbReference type="Pfam" id="PF03323">
    <property type="entry name" value="GerA"/>
    <property type="match status" value="1"/>
</dbReference>
<dbReference type="InterPro" id="IPR050768">
    <property type="entry name" value="UPF0353/GerABKA_families"/>
</dbReference>
<comment type="caution">
    <text evidence="5">The sequence shown here is derived from an EMBL/GenBank/DDBJ whole genome shotgun (WGS) entry which is preliminary data.</text>
</comment>
<dbReference type="PANTHER" id="PTHR22550:SF5">
    <property type="entry name" value="LEUCINE ZIPPER PROTEIN 4"/>
    <property type="match status" value="1"/>
</dbReference>
<feature type="transmembrane region" description="Helical" evidence="4">
    <location>
        <begin position="377"/>
        <end position="396"/>
    </location>
</feature>
<dbReference type="PIRSF" id="PIRSF005690">
    <property type="entry name" value="GerBA"/>
    <property type="match status" value="1"/>
</dbReference>
<gene>
    <name evidence="5" type="ORF">LCY76_14685</name>
</gene>
<evidence type="ECO:0000256" key="2">
    <source>
        <dbReference type="ARBA" id="ARBA00023136"/>
    </source>
</evidence>
<feature type="transmembrane region" description="Helical" evidence="4">
    <location>
        <begin position="402"/>
        <end position="420"/>
    </location>
</feature>
<dbReference type="GO" id="GO:0009847">
    <property type="term" value="P:spore germination"/>
    <property type="evidence" value="ECO:0007669"/>
    <property type="project" value="UniProtKB-UniRule"/>
</dbReference>
<evidence type="ECO:0000313" key="6">
    <source>
        <dbReference type="Proteomes" id="UP001139011"/>
    </source>
</evidence>
<keyword evidence="4" id="KW-0812">Transmembrane</keyword>
<keyword evidence="2 4" id="KW-0472">Membrane</keyword>
<keyword evidence="4" id="KW-1133">Transmembrane helix</keyword>
<evidence type="ECO:0000313" key="5">
    <source>
        <dbReference type="EMBL" id="MCK6257828.1"/>
    </source>
</evidence>
<comment type="similarity">
    <text evidence="1">Belongs to the GerABKA family.</text>
</comment>
<dbReference type="AlphaFoldDB" id="A0A9X1XE33"/>
<name>A0A9X1XE33_9BACL</name>
<dbReference type="Proteomes" id="UP001139011">
    <property type="component" value="Unassembled WGS sequence"/>
</dbReference>
<evidence type="ECO:0000256" key="4">
    <source>
        <dbReference type="SAM" id="Phobius"/>
    </source>
</evidence>
<sequence length="517" mass="57612">MFRRKRFKKKDKLNTQQQQVTKQQVLSLDLNENLEVLRSMYQDCFDVVFRTFLIGGKTKAVIVYIEGLSNIEELDDNVIAPLMEEASGKVRSPQAALGERMHISKLKEVMTFADCIENISIGNPVLLLEQEESGLALGLAKWEKRSIEEPTAESLVRGPREGFVETLGVNTSLLRRKIKSPDLKMKSMKIGRYTSTNIVIAYIEGLADQTLINEIENRLHRIDIDSVLESGYIEELIEDNPRSPFPQLINTERPDTAAANLMEGRVVILVDGTPFVLIAPISFFSLLQSPEDYYQRSLVSSSIRLLRFLFMGMSLVLPALYVGVTTYHQEMVPTSLLISIAAARESVPFPVFVEALLLEITFEALREAGVRLPKQIGAAVSIVGALVIGEAAVSAGLVSAPMVIVVAITGISSFMMPHYTQGMALRLLRFPLIFLAATLGLLGIMLGVITIVVHLCTLRSFGLPYLSPIAPLHGRELKDTLFRAPWWMMNNRPHLTGKFNSYRQTPGEKPNPSKEQQ</sequence>
<feature type="transmembrane region" description="Helical" evidence="4">
    <location>
        <begin position="305"/>
        <end position="327"/>
    </location>
</feature>
<reference evidence="5" key="1">
    <citation type="submission" date="2021-09" db="EMBL/GenBank/DDBJ databases">
        <title>Genome analysis of Fictibacillus sp. KIGAM418 isolated from marine sediment.</title>
        <authorList>
            <person name="Seo M.-J."/>
            <person name="Cho E.-S."/>
            <person name="Hwang C.Y."/>
        </authorList>
    </citation>
    <scope>NUCLEOTIDE SEQUENCE</scope>
    <source>
        <strain evidence="5">KIGAM418</strain>
    </source>
</reference>
<feature type="region of interest" description="Disordered" evidence="3">
    <location>
        <begin position="498"/>
        <end position="517"/>
    </location>
</feature>
<feature type="transmembrane region" description="Helical" evidence="4">
    <location>
        <begin position="432"/>
        <end position="455"/>
    </location>
</feature>
<dbReference type="InterPro" id="IPR004995">
    <property type="entry name" value="Spore_Ger"/>
</dbReference>
<proteinExistence type="inferred from homology"/>
<accession>A0A9X1XE33</accession>
<organism evidence="5 6">
    <name type="scientific">Fictibacillus marinisediminis</name>
    <dbReference type="NCBI Taxonomy" id="2878389"/>
    <lineage>
        <taxon>Bacteria</taxon>
        <taxon>Bacillati</taxon>
        <taxon>Bacillota</taxon>
        <taxon>Bacilli</taxon>
        <taxon>Bacillales</taxon>
        <taxon>Fictibacillaceae</taxon>
        <taxon>Fictibacillus</taxon>
    </lineage>
</organism>
<dbReference type="EMBL" id="JAIWJX010000002">
    <property type="protein sequence ID" value="MCK6257828.1"/>
    <property type="molecule type" value="Genomic_DNA"/>
</dbReference>
<protein>
    <submittedName>
        <fullName evidence="5">Spore germination protein</fullName>
    </submittedName>
</protein>
<evidence type="ECO:0000256" key="3">
    <source>
        <dbReference type="SAM" id="MobiDB-lite"/>
    </source>
</evidence>
<dbReference type="GO" id="GO:0005886">
    <property type="term" value="C:plasma membrane"/>
    <property type="evidence" value="ECO:0007669"/>
    <property type="project" value="UniProtKB-SubCell"/>
</dbReference>
<keyword evidence="6" id="KW-1185">Reference proteome</keyword>
<dbReference type="PANTHER" id="PTHR22550">
    <property type="entry name" value="SPORE GERMINATION PROTEIN"/>
    <property type="match status" value="1"/>
</dbReference>